<evidence type="ECO:0000313" key="2">
    <source>
        <dbReference type="Proteomes" id="UP000708208"/>
    </source>
</evidence>
<keyword evidence="2" id="KW-1185">Reference proteome</keyword>
<comment type="caution">
    <text evidence="1">The sequence shown here is derived from an EMBL/GenBank/DDBJ whole genome shotgun (WGS) entry which is preliminary data.</text>
</comment>
<reference evidence="1" key="1">
    <citation type="submission" date="2021-06" db="EMBL/GenBank/DDBJ databases">
        <authorList>
            <person name="Hodson N. C."/>
            <person name="Mongue J. A."/>
            <person name="Jaron S. K."/>
        </authorList>
    </citation>
    <scope>NUCLEOTIDE SEQUENCE</scope>
</reference>
<dbReference type="Proteomes" id="UP000708208">
    <property type="component" value="Unassembled WGS sequence"/>
</dbReference>
<protein>
    <submittedName>
        <fullName evidence="1">Uncharacterized protein</fullName>
    </submittedName>
</protein>
<evidence type="ECO:0000313" key="1">
    <source>
        <dbReference type="EMBL" id="CAG7832105.1"/>
    </source>
</evidence>
<sequence length="101" mass="11313">MYKFKDAFAGVVVSTWSFLLSVRVSNVRITYQRLPAHIDHVSDTGSTGNHPLAQKSKRQAPDGGDFYVLCILNLLGMNELQPLKLPIEFKELCGFGILFEI</sequence>
<dbReference type="EMBL" id="CAJVCH010563527">
    <property type="protein sequence ID" value="CAG7832105.1"/>
    <property type="molecule type" value="Genomic_DNA"/>
</dbReference>
<proteinExistence type="predicted"/>
<organism evidence="1 2">
    <name type="scientific">Allacma fusca</name>
    <dbReference type="NCBI Taxonomy" id="39272"/>
    <lineage>
        <taxon>Eukaryota</taxon>
        <taxon>Metazoa</taxon>
        <taxon>Ecdysozoa</taxon>
        <taxon>Arthropoda</taxon>
        <taxon>Hexapoda</taxon>
        <taxon>Collembola</taxon>
        <taxon>Symphypleona</taxon>
        <taxon>Sminthuridae</taxon>
        <taxon>Allacma</taxon>
    </lineage>
</organism>
<name>A0A8J2LDQ1_9HEXA</name>
<gene>
    <name evidence="1" type="ORF">AFUS01_LOCUS41811</name>
</gene>
<accession>A0A8J2LDQ1</accession>
<dbReference type="AlphaFoldDB" id="A0A8J2LDQ1"/>